<name>A0A1M6KRW5_9FIRM</name>
<evidence type="ECO:0000313" key="2">
    <source>
        <dbReference type="Proteomes" id="UP000242497"/>
    </source>
</evidence>
<dbReference type="AlphaFoldDB" id="A0A1M6KRW5"/>
<reference evidence="2" key="1">
    <citation type="submission" date="2016-11" db="EMBL/GenBank/DDBJ databases">
        <authorList>
            <person name="Varghese N."/>
            <person name="Submissions S."/>
        </authorList>
    </citation>
    <scope>NUCLEOTIDE SEQUENCE [LARGE SCALE GENOMIC DNA]</scope>
    <source>
        <strain evidence="2">DSM 15518</strain>
    </source>
</reference>
<dbReference type="OrthoDB" id="1749946at2"/>
<evidence type="ECO:0000313" key="1">
    <source>
        <dbReference type="EMBL" id="SHJ61705.1"/>
    </source>
</evidence>
<proteinExistence type="predicted"/>
<dbReference type="EMBL" id="FRAE01000008">
    <property type="protein sequence ID" value="SHJ61705.1"/>
    <property type="molecule type" value="Genomic_DNA"/>
</dbReference>
<keyword evidence="2" id="KW-1185">Reference proteome</keyword>
<organism evidence="1 2">
    <name type="scientific">Tepidibacter formicigenes DSM 15518</name>
    <dbReference type="NCBI Taxonomy" id="1123349"/>
    <lineage>
        <taxon>Bacteria</taxon>
        <taxon>Bacillati</taxon>
        <taxon>Bacillota</taxon>
        <taxon>Clostridia</taxon>
        <taxon>Peptostreptococcales</taxon>
        <taxon>Peptostreptococcaceae</taxon>
        <taxon>Tepidibacter</taxon>
    </lineage>
</organism>
<dbReference type="STRING" id="1123349.SAMN02744037_00456"/>
<dbReference type="Proteomes" id="UP000242497">
    <property type="component" value="Unassembled WGS sequence"/>
</dbReference>
<dbReference type="RefSeq" id="WP_072886869.1">
    <property type="nucleotide sequence ID" value="NZ_FRAE01000008.1"/>
</dbReference>
<protein>
    <submittedName>
        <fullName evidence="1">Uncharacterized protein</fullName>
    </submittedName>
</protein>
<gene>
    <name evidence="1" type="ORF">SAMN02744037_00456</name>
</gene>
<sequence>MEDKIKNSFIYSFLCKDKYLKDLIILNLKSLIDNKNERKITIDYNRLRDELIFYKYYGVKYNNSSYNINFILPIILSNTNLNKSENEIIKNIFYYCKVNKEDVKKYEYILVGIAYNYLVHKLIKNSNIEFEYLLENIKNHIIEFSFEERMEKKDIIRFERLRISFIQKIDRISDENLEEVNEESIIDGFLRVIYQVYIKDYEEQSEELKSIKNSILGILDFKIDNIDIENIDFIKSLSNYLLKLRKYEINKKLYNESTHPKELINLNVGDVVYNPILNNIKVIDKKIEGDILYIKVQSKSGDYIFRFKRA</sequence>
<accession>A0A1M6KRW5</accession>